<dbReference type="InterPro" id="IPR018201">
    <property type="entry name" value="Ketoacyl_synth_AS"/>
</dbReference>
<dbReference type="InterPro" id="IPR016039">
    <property type="entry name" value="Thiolase-like"/>
</dbReference>
<comment type="caution">
    <text evidence="6">The sequence shown here is derived from an EMBL/GenBank/DDBJ whole genome shotgun (WGS) entry which is preliminary data.</text>
</comment>
<dbReference type="SUPFAM" id="SSF53901">
    <property type="entry name" value="Thiolase-like"/>
    <property type="match status" value="2"/>
</dbReference>
<dbReference type="EMBL" id="JALJYF010000002">
    <property type="protein sequence ID" value="MCP1727718.1"/>
    <property type="molecule type" value="Genomic_DNA"/>
</dbReference>
<dbReference type="RefSeq" id="WP_253448385.1">
    <property type="nucleotide sequence ID" value="NZ_JALJYF010000002.1"/>
</dbReference>
<feature type="domain" description="Ketosynthase family 3 (KS3)" evidence="5">
    <location>
        <begin position="1"/>
        <end position="394"/>
    </location>
</feature>
<comment type="similarity">
    <text evidence="2 4">Belongs to the thiolase-like superfamily. Beta-ketoacyl-ACP synthases family.</text>
</comment>
<dbReference type="InterPro" id="IPR020841">
    <property type="entry name" value="PKS_Beta-ketoAc_synthase_dom"/>
</dbReference>
<evidence type="ECO:0000256" key="4">
    <source>
        <dbReference type="RuleBase" id="RU003694"/>
    </source>
</evidence>
<protein>
    <submittedName>
        <fullName evidence="6">3-oxoacyl-[acyl-carrier-protein] synthase-1</fullName>
        <ecNumber evidence="6">2.3.1.41</ecNumber>
    </submittedName>
</protein>
<dbReference type="Proteomes" id="UP001523550">
    <property type="component" value="Unassembled WGS sequence"/>
</dbReference>
<dbReference type="PANTHER" id="PTHR11712:SF320">
    <property type="entry name" value="BETA-KETOACYL SYNTHASE"/>
    <property type="match status" value="1"/>
</dbReference>
<name>A0ABT1GBQ4_9GAMM</name>
<reference evidence="6 7" key="1">
    <citation type="submission" date="2022-03" db="EMBL/GenBank/DDBJ databases">
        <title>Genomic Encyclopedia of Type Strains, Phase III (KMG-III): the genomes of soil and plant-associated and newly described type strains.</title>
        <authorList>
            <person name="Whitman W."/>
        </authorList>
    </citation>
    <scope>NUCLEOTIDE SEQUENCE [LARGE SCALE GENOMIC DNA]</scope>
    <source>
        <strain evidence="6 7">BSker1</strain>
    </source>
</reference>
<keyword evidence="3 4" id="KW-0808">Transferase</keyword>
<dbReference type="PANTHER" id="PTHR11712">
    <property type="entry name" value="POLYKETIDE SYNTHASE-RELATED"/>
    <property type="match status" value="1"/>
</dbReference>
<evidence type="ECO:0000313" key="7">
    <source>
        <dbReference type="Proteomes" id="UP001523550"/>
    </source>
</evidence>
<gene>
    <name evidence="6" type="ORF">J2T60_001718</name>
</gene>
<dbReference type="Pfam" id="PF00109">
    <property type="entry name" value="ketoacyl-synt"/>
    <property type="match status" value="1"/>
</dbReference>
<dbReference type="PROSITE" id="PS00606">
    <property type="entry name" value="KS3_1"/>
    <property type="match status" value="1"/>
</dbReference>
<evidence type="ECO:0000259" key="5">
    <source>
        <dbReference type="PROSITE" id="PS52004"/>
    </source>
</evidence>
<dbReference type="NCBIfam" id="NF006618">
    <property type="entry name" value="PRK09185.1"/>
    <property type="match status" value="1"/>
</dbReference>
<dbReference type="CDD" id="cd00834">
    <property type="entry name" value="KAS_I_II"/>
    <property type="match status" value="1"/>
</dbReference>
<evidence type="ECO:0000256" key="1">
    <source>
        <dbReference type="ARBA" id="ARBA00005194"/>
    </source>
</evidence>
<dbReference type="SMART" id="SM00825">
    <property type="entry name" value="PKS_KS"/>
    <property type="match status" value="1"/>
</dbReference>
<dbReference type="EC" id="2.3.1.41" evidence="6"/>
<accession>A0ABT1GBQ4</accession>
<evidence type="ECO:0000256" key="3">
    <source>
        <dbReference type="ARBA" id="ARBA00022679"/>
    </source>
</evidence>
<dbReference type="InterPro" id="IPR014031">
    <property type="entry name" value="Ketoacyl_synth_C"/>
</dbReference>
<dbReference type="Pfam" id="PF02801">
    <property type="entry name" value="Ketoacyl-synt_C"/>
    <property type="match status" value="1"/>
</dbReference>
<dbReference type="PROSITE" id="PS52004">
    <property type="entry name" value="KS3_2"/>
    <property type="match status" value="1"/>
</dbReference>
<dbReference type="Gene3D" id="3.40.47.10">
    <property type="match status" value="2"/>
</dbReference>
<organism evidence="6 7">
    <name type="scientific">Natronospira proteinivora</name>
    <dbReference type="NCBI Taxonomy" id="1807133"/>
    <lineage>
        <taxon>Bacteria</taxon>
        <taxon>Pseudomonadati</taxon>
        <taxon>Pseudomonadota</taxon>
        <taxon>Gammaproteobacteria</taxon>
        <taxon>Natronospirales</taxon>
        <taxon>Natronospiraceae</taxon>
        <taxon>Natronospira</taxon>
    </lineage>
</organism>
<evidence type="ECO:0000313" key="6">
    <source>
        <dbReference type="EMBL" id="MCP1727718.1"/>
    </source>
</evidence>
<evidence type="ECO:0000256" key="2">
    <source>
        <dbReference type="ARBA" id="ARBA00008467"/>
    </source>
</evidence>
<dbReference type="GO" id="GO:0004315">
    <property type="term" value="F:3-oxoacyl-[acyl-carrier-protein] synthase activity"/>
    <property type="evidence" value="ECO:0007669"/>
    <property type="project" value="UniProtKB-EC"/>
</dbReference>
<sequence>MSSRIYLNHLGLINPLGRDKASVTEAMLAGTRHGLSRRMPLLRGGEATVGACSDELPAVPEGWTHRASRNNRLLLGALQEIESEVQAAIERHGPDRVAVVLGSSTSGVREGEAAVASHQYSGQYPAEFDYRLQEVGSPSEFLAEYLAVSGPALTLSTACTSSSKALIAGARMLELGLCDVVVAGGADSLCDLTVNGFDALESVSAQACNPFSRNRDGINIGEAAALFLMSRAPGPLRLMGWGECSDAHHISAPDPDGVGAEQAMRLALAMAGCDPVDIAYLNLHGTGTMKNDLMESHAVARVFPGGVPASSSKGMVGHTLGAAGATEAAFCWLALHEAYGGGQLPPHVWDGENDPSLAPLDLVSPGGWIQGQHRLAMSNSFAFGGSNAVLLLGAD</sequence>
<proteinExistence type="inferred from homology"/>
<dbReference type="InterPro" id="IPR000794">
    <property type="entry name" value="Beta-ketoacyl_synthase"/>
</dbReference>
<dbReference type="InterPro" id="IPR014030">
    <property type="entry name" value="Ketoacyl_synth_N"/>
</dbReference>
<keyword evidence="6" id="KW-0012">Acyltransferase</keyword>
<keyword evidence="7" id="KW-1185">Reference proteome</keyword>
<comment type="pathway">
    <text evidence="1">Lipid metabolism; fatty acid biosynthesis.</text>
</comment>